<dbReference type="Gene3D" id="3.40.50.300">
    <property type="entry name" value="P-loop containing nucleotide triphosphate hydrolases"/>
    <property type="match status" value="1"/>
</dbReference>
<dbReference type="CDD" id="cd00154">
    <property type="entry name" value="Rab"/>
    <property type="match status" value="1"/>
</dbReference>
<dbReference type="NCBIfam" id="TIGR00231">
    <property type="entry name" value="small_GTP"/>
    <property type="match status" value="1"/>
</dbReference>
<dbReference type="GO" id="GO:0003924">
    <property type="term" value="F:GTPase activity"/>
    <property type="evidence" value="ECO:0007669"/>
    <property type="project" value="InterPro"/>
</dbReference>
<evidence type="ECO:0000256" key="3">
    <source>
        <dbReference type="ARBA" id="ARBA00022963"/>
    </source>
</evidence>
<reference evidence="6" key="1">
    <citation type="submission" date="2021-12" db="EMBL/GenBank/DDBJ databases">
        <title>Curvularia clavata genome.</title>
        <authorList>
            <person name="Cao Y."/>
        </authorList>
    </citation>
    <scope>NUCLEOTIDE SEQUENCE</scope>
    <source>
        <strain evidence="6">Yc1106</strain>
    </source>
</reference>
<keyword evidence="4" id="KW-0443">Lipid metabolism</keyword>
<evidence type="ECO:0000313" key="6">
    <source>
        <dbReference type="EMBL" id="USP79237.1"/>
    </source>
</evidence>
<dbReference type="EMBL" id="CP089277">
    <property type="protein sequence ID" value="USP79237.1"/>
    <property type="molecule type" value="Genomic_DNA"/>
</dbReference>
<dbReference type="Gene3D" id="3.40.50.1820">
    <property type="entry name" value="alpha/beta hydrolase"/>
    <property type="match status" value="1"/>
</dbReference>
<feature type="region of interest" description="Disordered" evidence="5">
    <location>
        <begin position="160"/>
        <end position="204"/>
    </location>
</feature>
<dbReference type="SMART" id="SM00173">
    <property type="entry name" value="RAS"/>
    <property type="match status" value="1"/>
</dbReference>
<evidence type="ECO:0000256" key="1">
    <source>
        <dbReference type="ARBA" id="ARBA00013201"/>
    </source>
</evidence>
<dbReference type="PANTHER" id="PTHR10272:SF7">
    <property type="entry name" value="PHOSPHOLIPASE-RELATED"/>
    <property type="match status" value="1"/>
</dbReference>
<name>A0A9Q9DTY0_CURCL</name>
<dbReference type="SUPFAM" id="SSF53474">
    <property type="entry name" value="alpha/beta-Hydrolases"/>
    <property type="match status" value="1"/>
</dbReference>
<evidence type="ECO:0000256" key="4">
    <source>
        <dbReference type="ARBA" id="ARBA00023098"/>
    </source>
</evidence>
<dbReference type="PROSITE" id="PS51419">
    <property type="entry name" value="RAB"/>
    <property type="match status" value="1"/>
</dbReference>
<proteinExistence type="predicted"/>
<dbReference type="Pfam" id="PF00071">
    <property type="entry name" value="Ras"/>
    <property type="match status" value="1"/>
</dbReference>
<evidence type="ECO:0000256" key="2">
    <source>
        <dbReference type="ARBA" id="ARBA00022801"/>
    </source>
</evidence>
<feature type="region of interest" description="Disordered" evidence="5">
    <location>
        <begin position="822"/>
        <end position="850"/>
    </location>
</feature>
<dbReference type="AlphaFoldDB" id="A0A9Q9DTY0"/>
<dbReference type="GO" id="GO:0003847">
    <property type="term" value="F:1-alkyl-2-acetylglycerophosphocholine esterase activity"/>
    <property type="evidence" value="ECO:0007669"/>
    <property type="project" value="UniProtKB-EC"/>
</dbReference>
<dbReference type="SMART" id="SM00175">
    <property type="entry name" value="RAB"/>
    <property type="match status" value="1"/>
</dbReference>
<dbReference type="Pfam" id="PF03403">
    <property type="entry name" value="PAF-AH_p_II"/>
    <property type="match status" value="1"/>
</dbReference>
<dbReference type="OrthoDB" id="2363873at2759"/>
<organism evidence="6 7">
    <name type="scientific">Curvularia clavata</name>
    <dbReference type="NCBI Taxonomy" id="95742"/>
    <lineage>
        <taxon>Eukaryota</taxon>
        <taxon>Fungi</taxon>
        <taxon>Dikarya</taxon>
        <taxon>Ascomycota</taxon>
        <taxon>Pezizomycotina</taxon>
        <taxon>Dothideomycetes</taxon>
        <taxon>Pleosporomycetidae</taxon>
        <taxon>Pleosporales</taxon>
        <taxon>Pleosporineae</taxon>
        <taxon>Pleosporaceae</taxon>
        <taxon>Curvularia</taxon>
    </lineage>
</organism>
<dbReference type="EC" id="3.1.1.47" evidence="1"/>
<dbReference type="InterPro" id="IPR027417">
    <property type="entry name" value="P-loop_NTPase"/>
</dbReference>
<dbReference type="GO" id="GO:0005525">
    <property type="term" value="F:GTP binding"/>
    <property type="evidence" value="ECO:0007669"/>
    <property type="project" value="InterPro"/>
</dbReference>
<dbReference type="Proteomes" id="UP001056012">
    <property type="component" value="Chromosome 4"/>
</dbReference>
<dbReference type="PANTHER" id="PTHR10272">
    <property type="entry name" value="PLATELET-ACTIVATING FACTOR ACETYLHYDROLASE"/>
    <property type="match status" value="1"/>
</dbReference>
<gene>
    <name evidence="6" type="ORF">yc1106_06511</name>
</gene>
<feature type="compositionally biased region" description="Low complexity" evidence="5">
    <location>
        <begin position="178"/>
        <end position="188"/>
    </location>
</feature>
<evidence type="ECO:0000256" key="5">
    <source>
        <dbReference type="SAM" id="MobiDB-lite"/>
    </source>
</evidence>
<protein>
    <recommendedName>
        <fullName evidence="1">1-alkyl-2-acetylglycerophosphocholine esterase</fullName>
        <ecNumber evidence="1">3.1.1.47</ecNumber>
    </recommendedName>
</protein>
<evidence type="ECO:0000313" key="7">
    <source>
        <dbReference type="Proteomes" id="UP001056012"/>
    </source>
</evidence>
<dbReference type="InterPro" id="IPR029058">
    <property type="entry name" value="AB_hydrolase_fold"/>
</dbReference>
<dbReference type="VEuPathDB" id="FungiDB:yc1106_06511"/>
<dbReference type="InterPro" id="IPR001806">
    <property type="entry name" value="Small_GTPase"/>
</dbReference>
<dbReference type="SMART" id="SM00176">
    <property type="entry name" value="RAN"/>
    <property type="match status" value="1"/>
</dbReference>
<dbReference type="InterPro" id="IPR005225">
    <property type="entry name" value="Small_GTP-bd"/>
</dbReference>
<accession>A0A9Q9DTY0</accession>
<keyword evidence="3" id="KW-0442">Lipid degradation</keyword>
<dbReference type="SUPFAM" id="SSF52540">
    <property type="entry name" value="P-loop containing nucleoside triphosphate hydrolases"/>
    <property type="match status" value="1"/>
</dbReference>
<dbReference type="GO" id="GO:0016042">
    <property type="term" value="P:lipid catabolic process"/>
    <property type="evidence" value="ECO:0007669"/>
    <property type="project" value="UniProtKB-KW"/>
</dbReference>
<dbReference type="PROSITE" id="PS51421">
    <property type="entry name" value="RAS"/>
    <property type="match status" value="1"/>
</dbReference>
<dbReference type="SMART" id="SM00174">
    <property type="entry name" value="RHO"/>
    <property type="match status" value="1"/>
</dbReference>
<keyword evidence="2" id="KW-0378">Hydrolase</keyword>
<feature type="compositionally biased region" description="Polar residues" evidence="5">
    <location>
        <begin position="195"/>
        <end position="204"/>
    </location>
</feature>
<sequence length="850" mass="92305">MGRNRAVSNASTRSSEPPLQELGSMYDYLAKVILLGPSGAGKSCLLHRFVKSEWRSLSSQTIGVEFSSKIVHIADRRRSPSSSASRKRMKLQLWDTAGTERFRSVSRSYYRGAAGAILVYDVSSWRSFEQLQTFLNDARALAGPNLTIILAGNKNDVETGGVPEGMSGSHIAGGGYSSYGSTPSSESGLPPPTPSSQSSRGTSWNTNLHASYTIAPEGREVPAETASRWAGQNGIPVAVEVSALNGENVEELFNRLARMILTKIELGEIDPDDPASGIQYGDLGWDDGGGSIKSGFGDEGVRSLTRALPSRIQLGAATSLARDNMTWLNRLNPTPAFPPHTGPYKVSSVDVEIPASDLESPSANAPPAELPTVAFRVFYPCKQDSNEKAVRWIPSPQREYVSAYARFLGANSAFAGVFSLLPQLLYYISMPVHQNAELLAPPPKSDRWPVMVFSHGLGGTRNAYSHICGSIASHGVVVVAADHRDGSSPLAIHHTPEEKEKVKRVEYRSIAHKPSTETYQARDEQLRIRLWELGMIHDALLKIDEGRKLKNVAQDQPKGKNLLSMFSGLLNIHEPGAVSFAGHSFGACTMAQFVKSVYYRPQEQIPGYKPLYIPSEDSSIVRQITPATSVTLLDLWTLPIQSPDTAWLRSQPMPCYDSPTGGKNLLAIASEGFFNWASNFQETKRVLAKPLPSHSKYANQPGPHIFYPIASAHLSQSDFGVLFPWVTTKFFGAKEPERVLRLNTRAILQVLRENGIRVANTSAADLELEDQTTSQANDTAILSRAKDSVRGWINVAVDVEGGIDLAGADRVEGKALVGTPMEKVGGEGKGPGDAMVEGEALGQVVEKNER</sequence>
<dbReference type="PRINTS" id="PR00449">
    <property type="entry name" value="RASTRNSFRMNG"/>
</dbReference>
<keyword evidence="7" id="KW-1185">Reference proteome</keyword>